<comment type="caution">
    <text evidence="1">The sequence shown here is derived from an EMBL/GenBank/DDBJ whole genome shotgun (WGS) entry which is preliminary data.</text>
</comment>
<reference evidence="1 2" key="1">
    <citation type="submission" date="2014-12" db="EMBL/GenBank/DDBJ databases">
        <title>Draft genome sequence of Paenibacillus kamchatkensis strain B-2647.</title>
        <authorList>
            <person name="Karlyshev A.V."/>
            <person name="Kudryashova E.B."/>
        </authorList>
    </citation>
    <scope>NUCLEOTIDE SEQUENCE [LARGE SCALE GENOMIC DNA]</scope>
    <source>
        <strain evidence="1 2">VKM B-2647</strain>
    </source>
</reference>
<dbReference type="EMBL" id="JXAK01000048">
    <property type="protein sequence ID" value="KIL38896.1"/>
    <property type="molecule type" value="Genomic_DNA"/>
</dbReference>
<name>A0ABR5ACX8_9BACL</name>
<keyword evidence="2" id="KW-1185">Reference proteome</keyword>
<evidence type="ECO:0000313" key="2">
    <source>
        <dbReference type="Proteomes" id="UP000031967"/>
    </source>
</evidence>
<protein>
    <submittedName>
        <fullName evidence="1">Uncharacterized protein</fullName>
    </submittedName>
</protein>
<accession>A0ABR5ACX8</accession>
<dbReference type="RefSeq" id="WP_041050179.1">
    <property type="nucleotide sequence ID" value="NZ_JXAK01000048.1"/>
</dbReference>
<proteinExistence type="predicted"/>
<evidence type="ECO:0000313" key="1">
    <source>
        <dbReference type="EMBL" id="KIL38896.1"/>
    </source>
</evidence>
<sequence length="60" mass="7246">MDRFYITYKDKILAGPMPEEDAEQKLTKLKYCFRNVKKVPEHSVKIKRDDNNQWNNQRSS</sequence>
<gene>
    <name evidence="1" type="ORF">SD70_23350</name>
</gene>
<organism evidence="1 2">
    <name type="scientific">Gordoniibacillus kamchatkensis</name>
    <dbReference type="NCBI Taxonomy" id="1590651"/>
    <lineage>
        <taxon>Bacteria</taxon>
        <taxon>Bacillati</taxon>
        <taxon>Bacillota</taxon>
        <taxon>Bacilli</taxon>
        <taxon>Bacillales</taxon>
        <taxon>Paenibacillaceae</taxon>
        <taxon>Gordoniibacillus</taxon>
    </lineage>
</organism>
<dbReference type="Proteomes" id="UP000031967">
    <property type="component" value="Unassembled WGS sequence"/>
</dbReference>